<feature type="repeat" description="WD" evidence="3">
    <location>
        <begin position="359"/>
        <end position="392"/>
    </location>
</feature>
<dbReference type="GeneID" id="37272923"/>
<proteinExistence type="predicted"/>
<reference evidence="5 6" key="1">
    <citation type="journal article" date="2018" name="Mol. Biol. Evol.">
        <title>Broad Genomic Sampling Reveals a Smut Pathogenic Ancestry of the Fungal Clade Ustilaginomycotina.</title>
        <authorList>
            <person name="Kijpornyongpan T."/>
            <person name="Mondo S.J."/>
            <person name="Barry K."/>
            <person name="Sandor L."/>
            <person name="Lee J."/>
            <person name="Lipzen A."/>
            <person name="Pangilinan J."/>
            <person name="LaButti K."/>
            <person name="Hainaut M."/>
            <person name="Henrissat B."/>
            <person name="Grigoriev I.V."/>
            <person name="Spatafora J.W."/>
            <person name="Aime M.C."/>
        </authorList>
    </citation>
    <scope>NUCLEOTIDE SEQUENCE [LARGE SCALE GENOMIC DNA]</scope>
    <source>
        <strain evidence="5 6">MCA 4186</strain>
    </source>
</reference>
<dbReference type="SMART" id="SM00320">
    <property type="entry name" value="WD40"/>
    <property type="match status" value="4"/>
</dbReference>
<feature type="compositionally biased region" description="Basic residues" evidence="4">
    <location>
        <begin position="428"/>
        <end position="439"/>
    </location>
</feature>
<dbReference type="EMBL" id="KZ819297">
    <property type="protein sequence ID" value="PWN96889.1"/>
    <property type="molecule type" value="Genomic_DNA"/>
</dbReference>
<evidence type="ECO:0000256" key="1">
    <source>
        <dbReference type="ARBA" id="ARBA00022574"/>
    </source>
</evidence>
<gene>
    <name evidence="5" type="ORF">FA09DRAFT_361612</name>
</gene>
<dbReference type="PANTHER" id="PTHR22889:SF0">
    <property type="entry name" value="WD REPEAT-CONTAINING PROTEIN 89"/>
    <property type="match status" value="1"/>
</dbReference>
<dbReference type="PROSITE" id="PS00678">
    <property type="entry name" value="WD_REPEATS_1"/>
    <property type="match status" value="1"/>
</dbReference>
<accession>A0A316Z5K9</accession>
<dbReference type="InterPro" id="IPR001680">
    <property type="entry name" value="WD40_rpt"/>
</dbReference>
<keyword evidence="1 3" id="KW-0853">WD repeat</keyword>
<dbReference type="InterPro" id="IPR039328">
    <property type="entry name" value="WDR89"/>
</dbReference>
<protein>
    <submittedName>
        <fullName evidence="5">WD40 repeat-like protein</fullName>
    </submittedName>
</protein>
<evidence type="ECO:0000313" key="6">
    <source>
        <dbReference type="Proteomes" id="UP000245946"/>
    </source>
</evidence>
<evidence type="ECO:0000256" key="2">
    <source>
        <dbReference type="ARBA" id="ARBA00022737"/>
    </source>
</evidence>
<feature type="repeat" description="WD" evidence="3">
    <location>
        <begin position="166"/>
        <end position="209"/>
    </location>
</feature>
<dbReference type="RefSeq" id="XP_025597168.1">
    <property type="nucleotide sequence ID" value="XM_025745379.1"/>
</dbReference>
<dbReference type="SUPFAM" id="SSF50978">
    <property type="entry name" value="WD40 repeat-like"/>
    <property type="match status" value="1"/>
</dbReference>
<dbReference type="PROSITE" id="PS50294">
    <property type="entry name" value="WD_REPEATS_REGION"/>
    <property type="match status" value="1"/>
</dbReference>
<organism evidence="5 6">
    <name type="scientific">Tilletiopsis washingtonensis</name>
    <dbReference type="NCBI Taxonomy" id="58919"/>
    <lineage>
        <taxon>Eukaryota</taxon>
        <taxon>Fungi</taxon>
        <taxon>Dikarya</taxon>
        <taxon>Basidiomycota</taxon>
        <taxon>Ustilaginomycotina</taxon>
        <taxon>Exobasidiomycetes</taxon>
        <taxon>Entylomatales</taxon>
        <taxon>Entylomatales incertae sedis</taxon>
        <taxon>Tilletiopsis</taxon>
    </lineage>
</organism>
<dbReference type="InterPro" id="IPR015943">
    <property type="entry name" value="WD40/YVTN_repeat-like_dom_sf"/>
</dbReference>
<dbReference type="Gene3D" id="2.130.10.10">
    <property type="entry name" value="YVTN repeat-like/Quinoprotein amine dehydrogenase"/>
    <property type="match status" value="2"/>
</dbReference>
<sequence>MDAAAAPAPKLLGLYEQPWLRKSRPAQPARSVALPTAPYLTHLALLPGAPAVLVAASSDGALRAHDPASLAPLASSTWHGGSISALAASPQGALAAGMDGTVALWDPRVGSAPALQLKGPADAPYLSVAIAQNGTSVAAGTELKGYEAMIDLWDLRSAAKPAYIYTESHSDDVTSLSFHPSSHAHLLLSGSTDGLLSVLDTRVSDEDDAVLGVANTGASVASAGWGGSSAQQSTSAGAEMQIDGGDAELDVKEARAEGMGGFWGVSDMQTVSVWNEQFDATLPSIDVRTVRCLDWETDYCIDASDARALAWDGQGADADGFVFWAGSNSGRAALVQTGSGTSESSTPWKVLTLLPDTSAGGHADVVRTVCWDRPSRTLYTGGEDGLLCAWDMTAAAAGTADESSSPLPAGSFAGSFDSSPAAGGASRKASKQHSRHTPY</sequence>
<dbReference type="Proteomes" id="UP000245946">
    <property type="component" value="Unassembled WGS sequence"/>
</dbReference>
<dbReference type="OrthoDB" id="25131at2759"/>
<keyword evidence="2" id="KW-0677">Repeat</keyword>
<dbReference type="AlphaFoldDB" id="A0A316Z5K9"/>
<dbReference type="InterPro" id="IPR036322">
    <property type="entry name" value="WD40_repeat_dom_sf"/>
</dbReference>
<evidence type="ECO:0000256" key="4">
    <source>
        <dbReference type="SAM" id="MobiDB-lite"/>
    </source>
</evidence>
<dbReference type="PROSITE" id="PS50082">
    <property type="entry name" value="WD_REPEATS_2"/>
    <property type="match status" value="2"/>
</dbReference>
<name>A0A316Z5K9_9BASI</name>
<feature type="region of interest" description="Disordered" evidence="4">
    <location>
        <begin position="400"/>
        <end position="439"/>
    </location>
</feature>
<dbReference type="InterPro" id="IPR019775">
    <property type="entry name" value="WD40_repeat_CS"/>
</dbReference>
<dbReference type="Pfam" id="PF00400">
    <property type="entry name" value="WD40"/>
    <property type="match status" value="3"/>
</dbReference>
<dbReference type="STRING" id="58919.A0A316Z5K9"/>
<keyword evidence="6" id="KW-1185">Reference proteome</keyword>
<dbReference type="PANTHER" id="PTHR22889">
    <property type="entry name" value="WD REPEAT-CONTAINING PROTEIN 89"/>
    <property type="match status" value="1"/>
</dbReference>
<evidence type="ECO:0000256" key="3">
    <source>
        <dbReference type="PROSITE-ProRule" id="PRU00221"/>
    </source>
</evidence>
<evidence type="ECO:0000313" key="5">
    <source>
        <dbReference type="EMBL" id="PWN96889.1"/>
    </source>
</evidence>